<dbReference type="AlphaFoldDB" id="A0A1Y6BKT0"/>
<dbReference type="SUPFAM" id="SSF52096">
    <property type="entry name" value="ClpP/crotonase"/>
    <property type="match status" value="1"/>
</dbReference>
<dbReference type="STRING" id="1123014.SAMN02745746_01669"/>
<dbReference type="Pfam" id="PF00378">
    <property type="entry name" value="ECH_1"/>
    <property type="match status" value="1"/>
</dbReference>
<evidence type="ECO:0000313" key="3">
    <source>
        <dbReference type="Proteomes" id="UP000192920"/>
    </source>
</evidence>
<dbReference type="GO" id="GO:0003824">
    <property type="term" value="F:catalytic activity"/>
    <property type="evidence" value="ECO:0007669"/>
    <property type="project" value="UniProtKB-ARBA"/>
</dbReference>
<dbReference type="InterPro" id="IPR014748">
    <property type="entry name" value="Enoyl-CoA_hydra_C"/>
</dbReference>
<dbReference type="PANTHER" id="PTHR42964">
    <property type="entry name" value="ENOYL-COA HYDRATASE"/>
    <property type="match status" value="1"/>
</dbReference>
<evidence type="ECO:0000256" key="1">
    <source>
        <dbReference type="ARBA" id="ARBA00005254"/>
    </source>
</evidence>
<protein>
    <submittedName>
        <fullName evidence="2">Methylglutaconyl-CoA hydratase</fullName>
    </submittedName>
</protein>
<organism evidence="2 3">
    <name type="scientific">Pseudogulbenkiania subflava DSM 22618</name>
    <dbReference type="NCBI Taxonomy" id="1123014"/>
    <lineage>
        <taxon>Bacteria</taxon>
        <taxon>Pseudomonadati</taxon>
        <taxon>Pseudomonadota</taxon>
        <taxon>Betaproteobacteria</taxon>
        <taxon>Neisseriales</taxon>
        <taxon>Chromobacteriaceae</taxon>
        <taxon>Pseudogulbenkiania</taxon>
    </lineage>
</organism>
<dbReference type="InterPro" id="IPR051683">
    <property type="entry name" value="Enoyl-CoA_Hydratase/Isomerase"/>
</dbReference>
<dbReference type="InterPro" id="IPR029045">
    <property type="entry name" value="ClpP/crotonase-like_dom_sf"/>
</dbReference>
<dbReference type="Gene3D" id="1.10.12.10">
    <property type="entry name" value="Lyase 2-enoyl-coa Hydratase, Chain A, domain 2"/>
    <property type="match status" value="1"/>
</dbReference>
<reference evidence="3" key="1">
    <citation type="submission" date="2017-04" db="EMBL/GenBank/DDBJ databases">
        <authorList>
            <person name="Varghese N."/>
            <person name="Submissions S."/>
        </authorList>
    </citation>
    <scope>NUCLEOTIDE SEQUENCE [LARGE SCALE GENOMIC DNA]</scope>
    <source>
        <strain evidence="3">DSM 22618</strain>
    </source>
</reference>
<dbReference type="CDD" id="cd06558">
    <property type="entry name" value="crotonase-like"/>
    <property type="match status" value="1"/>
</dbReference>
<proteinExistence type="inferred from homology"/>
<keyword evidence="3" id="KW-1185">Reference proteome</keyword>
<gene>
    <name evidence="2" type="ORF">SAMN02745746_01669</name>
</gene>
<dbReference type="PANTHER" id="PTHR42964:SF1">
    <property type="entry name" value="POLYKETIDE BIOSYNTHESIS ENOYL-COA HYDRATASE PKSH-RELATED"/>
    <property type="match status" value="1"/>
</dbReference>
<evidence type="ECO:0000313" key="2">
    <source>
        <dbReference type="EMBL" id="SMF16694.1"/>
    </source>
</evidence>
<dbReference type="EMBL" id="FXAG01000007">
    <property type="protein sequence ID" value="SMF16694.1"/>
    <property type="molecule type" value="Genomic_DNA"/>
</dbReference>
<dbReference type="Gene3D" id="3.90.226.10">
    <property type="entry name" value="2-enoyl-CoA Hydratase, Chain A, domain 1"/>
    <property type="match status" value="1"/>
</dbReference>
<accession>A0A1Y6BKT0</accession>
<dbReference type="GO" id="GO:0008300">
    <property type="term" value="P:isoprenoid catabolic process"/>
    <property type="evidence" value="ECO:0007669"/>
    <property type="project" value="TreeGrafter"/>
</dbReference>
<sequence>MLHSILHSVDDLGIATLRLNRAELHNALDDTMIVQLTTALETLIADARVRAIVLAAEGISFCAGHDSAWMQRMAGFDQEGIKQHARLLATLLGTLDNCPKPTIARVQGSAFGIGAGLLACCDIAIGASEALFCFSDVKLGMIPASAAPYVMRAIGERAARRYFITAERFNAGKAKRLGLIHLVVEDEELDMAVAQMCRQVLLNGPQAMAEAKQLVRELGGRAITADAIETTIERIAQVHASAEGQEGIAAFIEQRAPSWIHRE</sequence>
<dbReference type="InterPro" id="IPR001753">
    <property type="entry name" value="Enoyl-CoA_hydra/iso"/>
</dbReference>
<name>A0A1Y6BKT0_9NEIS</name>
<dbReference type="Proteomes" id="UP000192920">
    <property type="component" value="Unassembled WGS sequence"/>
</dbReference>
<comment type="similarity">
    <text evidence="1">Belongs to the enoyl-CoA hydratase/isomerase family.</text>
</comment>
<dbReference type="RefSeq" id="WP_085275963.1">
    <property type="nucleotide sequence ID" value="NZ_FXAG01000007.1"/>
</dbReference>